<accession>A0A7G9SJU9</accession>
<dbReference type="AlphaFoldDB" id="A0A7G9SJU9"/>
<evidence type="ECO:0000259" key="2">
    <source>
        <dbReference type="Pfam" id="PF12770"/>
    </source>
</evidence>
<feature type="chain" id="PRO_5028813041" evidence="1">
    <location>
        <begin position="33"/>
        <end position="1035"/>
    </location>
</feature>
<gene>
    <name evidence="3" type="ORF">H9L13_04360</name>
</gene>
<dbReference type="InterPro" id="IPR024983">
    <property type="entry name" value="CHAT_dom"/>
</dbReference>
<evidence type="ECO:0000313" key="4">
    <source>
        <dbReference type="Proteomes" id="UP000515971"/>
    </source>
</evidence>
<proteinExistence type="predicted"/>
<sequence>MARAACKRRLTMRTTVIAFAAAVAALVGSAPASLGAQSLSVRDSFRVGSGGTIFCTAQSLATDAGLTDMFDTGYALTCKDAAMPVGKLYKLRGVNQAAARLAGVRADQATCSAPSQGSVAGLGPVQQIECKLKEADVGYRVYQLTRGKLFYSVEGLAGYDSALQLALRSLVADRAIKGEISIATTGAGDPSAFARVQAGTLDPSRALAEAYRRNNSGSYAEAAEFFAAVSGAGDAPLSKAEGLANEALQKSNLGRYAEADALFARAAEAVGTDPIVVRRLRNYRAMHLLNQNRAKDALAELDKPLPRGSEIAGLAETRALEIDSPTARRLNADSKLGQQLGESSDELLPEEKAEILDGQAAQLRGTALRLTGDVAQATESLRRADGKLQAVRGGKVVSIIWMRAQILGDLAAIAESGGNAAEAEQMYRQGVALLEGSYPDSAALLNARARFAGYLARSGQVAPAEAMFREIVHSQPDTSNLPPSFAQVLRPYVDILLAKNDPAATAEIFATTQLMVRPGLAQTQAILARELSGGTSEASRLFRQSVTLTRQLERARVELARLESNAQPAPEELARMRVLRASVREAKRQQTASQAALASFPRYRAVAGDIITLSDLQKSMRKGEAYYRMTIVGDHAYAFLVSANSARAVKLEITGKQLDEQVNALRETISTIDNGQRVTYAFDVGLSHQLYGQLFRPFEGDLAGVQHLVFEPDGAMLKLPANLLVMDQASVDMYAKRAAAGGDAEFDFRGIKWFGRDRDISTSVSPRAFADLRAAPAAAGSKLYLGLGENTPPASGAVPIPAAADRDCILPLSSWATPISAKELQTAGAIFSTVDPNGVQIVTRDQFTDTGIEARDDLDEYRIVHFATHGVVTARAPKCAAQPALLTSFGGSGSDGLLTFREIFDLDLDADLVILSACDTAGTASAAATQSVGLARGGDMALDGLVRAFVGAGGRLVVASHWPVPDDFNATQRLMTGLFSAPPGTGTVHALRMSQQQLMDDANTSHPFYWSAFAAVGDGEIPVIRAKPQQIAQAN</sequence>
<keyword evidence="1" id="KW-0732">Signal</keyword>
<reference evidence="3 4" key="1">
    <citation type="submission" date="2020-08" db="EMBL/GenBank/DDBJ databases">
        <title>Genome sequence of Sphingomonas lutea KCTC 23642T.</title>
        <authorList>
            <person name="Hyun D.-W."/>
            <person name="Bae J.-W."/>
        </authorList>
    </citation>
    <scope>NUCLEOTIDE SEQUENCE [LARGE SCALE GENOMIC DNA]</scope>
    <source>
        <strain evidence="3 4">KCTC 23642</strain>
    </source>
</reference>
<feature type="signal peptide" evidence="1">
    <location>
        <begin position="1"/>
        <end position="32"/>
    </location>
</feature>
<keyword evidence="4" id="KW-1185">Reference proteome</keyword>
<protein>
    <submittedName>
        <fullName evidence="3">CHAT domain-containing protein</fullName>
    </submittedName>
</protein>
<feature type="domain" description="CHAT" evidence="2">
    <location>
        <begin position="687"/>
        <end position="1018"/>
    </location>
</feature>
<dbReference type="SUPFAM" id="SSF48452">
    <property type="entry name" value="TPR-like"/>
    <property type="match status" value="2"/>
</dbReference>
<dbReference type="KEGG" id="slut:H9L13_04360"/>
<name>A0A7G9SJU9_9SPHN</name>
<evidence type="ECO:0000313" key="3">
    <source>
        <dbReference type="EMBL" id="QNN68124.1"/>
    </source>
</evidence>
<organism evidence="3 4">
    <name type="scientific">Sphingomonas lutea</name>
    <dbReference type="NCBI Taxonomy" id="1045317"/>
    <lineage>
        <taxon>Bacteria</taxon>
        <taxon>Pseudomonadati</taxon>
        <taxon>Pseudomonadota</taxon>
        <taxon>Alphaproteobacteria</taxon>
        <taxon>Sphingomonadales</taxon>
        <taxon>Sphingomonadaceae</taxon>
        <taxon>Sphingomonas</taxon>
    </lineage>
</organism>
<dbReference type="Gene3D" id="1.25.40.10">
    <property type="entry name" value="Tetratricopeptide repeat domain"/>
    <property type="match status" value="1"/>
</dbReference>
<dbReference type="InterPro" id="IPR011990">
    <property type="entry name" value="TPR-like_helical_dom_sf"/>
</dbReference>
<dbReference type="Proteomes" id="UP000515971">
    <property type="component" value="Chromosome"/>
</dbReference>
<dbReference type="EMBL" id="CP060718">
    <property type="protein sequence ID" value="QNN68124.1"/>
    <property type="molecule type" value="Genomic_DNA"/>
</dbReference>
<evidence type="ECO:0000256" key="1">
    <source>
        <dbReference type="SAM" id="SignalP"/>
    </source>
</evidence>
<dbReference type="Pfam" id="PF12770">
    <property type="entry name" value="CHAT"/>
    <property type="match status" value="1"/>
</dbReference>